<feature type="compositionally biased region" description="Acidic residues" evidence="1">
    <location>
        <begin position="302"/>
        <end position="313"/>
    </location>
</feature>
<reference evidence="2 3" key="1">
    <citation type="submission" date="2023-01" db="EMBL/GenBank/DDBJ databases">
        <title>Analysis of 21 Apiospora genomes using comparative genomics revels a genus with tremendous synthesis potential of carbohydrate active enzymes and secondary metabolites.</title>
        <authorList>
            <person name="Sorensen T."/>
        </authorList>
    </citation>
    <scope>NUCLEOTIDE SEQUENCE [LARGE SCALE GENOMIC DNA]</scope>
    <source>
        <strain evidence="2 3">CBS 117206</strain>
    </source>
</reference>
<feature type="compositionally biased region" description="Polar residues" evidence="1">
    <location>
        <begin position="280"/>
        <end position="294"/>
    </location>
</feature>
<feature type="region of interest" description="Disordered" evidence="1">
    <location>
        <begin position="1"/>
        <end position="24"/>
    </location>
</feature>
<accession>A0AAW0QDV6</accession>
<evidence type="ECO:0000256" key="1">
    <source>
        <dbReference type="SAM" id="MobiDB-lite"/>
    </source>
</evidence>
<name>A0AAW0QDV6_9PEZI</name>
<gene>
    <name evidence="2" type="ORF">PG999_011061</name>
</gene>
<organism evidence="2 3">
    <name type="scientific">Apiospora kogelbergensis</name>
    <dbReference type="NCBI Taxonomy" id="1337665"/>
    <lineage>
        <taxon>Eukaryota</taxon>
        <taxon>Fungi</taxon>
        <taxon>Dikarya</taxon>
        <taxon>Ascomycota</taxon>
        <taxon>Pezizomycotina</taxon>
        <taxon>Sordariomycetes</taxon>
        <taxon>Xylariomycetidae</taxon>
        <taxon>Amphisphaeriales</taxon>
        <taxon>Apiosporaceae</taxon>
        <taxon>Apiospora</taxon>
    </lineage>
</organism>
<keyword evidence="3" id="KW-1185">Reference proteome</keyword>
<feature type="compositionally biased region" description="Low complexity" evidence="1">
    <location>
        <begin position="262"/>
        <end position="272"/>
    </location>
</feature>
<comment type="caution">
    <text evidence="2">The sequence shown here is derived from an EMBL/GenBank/DDBJ whole genome shotgun (WGS) entry which is preliminary data.</text>
</comment>
<feature type="compositionally biased region" description="Acidic residues" evidence="1">
    <location>
        <begin position="8"/>
        <end position="18"/>
    </location>
</feature>
<feature type="compositionally biased region" description="Polar residues" evidence="1">
    <location>
        <begin position="219"/>
        <end position="231"/>
    </location>
</feature>
<protein>
    <submittedName>
        <fullName evidence="2">Uncharacterized protein</fullName>
    </submittedName>
</protein>
<evidence type="ECO:0000313" key="2">
    <source>
        <dbReference type="EMBL" id="KAK8100687.1"/>
    </source>
</evidence>
<proteinExistence type="predicted"/>
<dbReference type="AlphaFoldDB" id="A0AAW0QDV6"/>
<dbReference type="EMBL" id="JAQQWP010000009">
    <property type="protein sequence ID" value="KAK8100687.1"/>
    <property type="molecule type" value="Genomic_DNA"/>
</dbReference>
<dbReference type="Proteomes" id="UP001392437">
    <property type="component" value="Unassembled WGS sequence"/>
</dbReference>
<feature type="compositionally biased region" description="Polar residues" evidence="1">
    <location>
        <begin position="326"/>
        <end position="348"/>
    </location>
</feature>
<evidence type="ECO:0000313" key="3">
    <source>
        <dbReference type="Proteomes" id="UP001392437"/>
    </source>
</evidence>
<sequence length="430" mass="46852">MTSTGGDGDGDGDGDGSFDDSFAHKPWPAFSRQKQAEIEASFFEPGATVRFDQLPPYRRSFFNVMTQSRRSKLVVANVTLSLSRRATSQGDYHGPTLLVWAWPSPLPPMAGKGSDSPLYTPKMKTFDPRAFPHRSFPAVTGQNAIWLWHGIRTAAYLPLTCFVSLIFVGSMVRTRLMADLATDQRLSQVKQDFRSHRLQAQKEHRQRQPTQGGPPAINPSPNTSGADQSPGQDPWADVSQSQAPAELPLQGSPQGAGGPSGRSGPPSSRPGMQGRGGREGTQTPQDAQTAMSTRGQERQTSFDDDGLFEDDDASPVAASARRSEHQGAQSHASQGAPTSWDTIRQQAKSEPAPFARGDRSKDDSPWGRARQDGAETTRDSTRSPAREDFSYNEADEEKAYAKDQAQKEFDALLEAERQGRSGSSRWSGGR</sequence>
<feature type="compositionally biased region" description="Basic and acidic residues" evidence="1">
    <location>
        <begin position="356"/>
        <end position="389"/>
    </location>
</feature>
<feature type="region of interest" description="Disordered" evidence="1">
    <location>
        <begin position="197"/>
        <end position="405"/>
    </location>
</feature>